<organism evidence="2 3">
    <name type="scientific">Halorhabdus utahensis (strain DSM 12940 / JCM 11049 / AX-2)</name>
    <dbReference type="NCBI Taxonomy" id="519442"/>
    <lineage>
        <taxon>Archaea</taxon>
        <taxon>Methanobacteriati</taxon>
        <taxon>Methanobacteriota</taxon>
        <taxon>Stenosarchaea group</taxon>
        <taxon>Halobacteria</taxon>
        <taxon>Halobacteriales</taxon>
        <taxon>Haloarculaceae</taxon>
        <taxon>Halorhabdus</taxon>
    </lineage>
</organism>
<dbReference type="PANTHER" id="PTHR16537:SF1">
    <property type="entry name" value="PROTEIN ZNRD2"/>
    <property type="match status" value="1"/>
</dbReference>
<dbReference type="RefSeq" id="WP_015788854.1">
    <property type="nucleotide sequence ID" value="NC_013158.1"/>
</dbReference>
<feature type="compositionally biased region" description="Low complexity" evidence="1">
    <location>
        <begin position="70"/>
        <end position="80"/>
    </location>
</feature>
<dbReference type="GeneID" id="8383373"/>
<feature type="compositionally biased region" description="Low complexity" evidence="1">
    <location>
        <begin position="88"/>
        <end position="110"/>
    </location>
</feature>
<feature type="compositionally biased region" description="Polar residues" evidence="1">
    <location>
        <begin position="135"/>
        <end position="148"/>
    </location>
</feature>
<feature type="region of interest" description="Disordered" evidence="1">
    <location>
        <begin position="1"/>
        <end position="32"/>
    </location>
</feature>
<name>C7NM70_HALUD</name>
<feature type="compositionally biased region" description="Basic and acidic residues" evidence="1">
    <location>
        <begin position="194"/>
        <end position="206"/>
    </location>
</feature>
<evidence type="ECO:0000256" key="1">
    <source>
        <dbReference type="SAM" id="MobiDB-lite"/>
    </source>
</evidence>
<dbReference type="InterPro" id="IPR051888">
    <property type="entry name" value="UPF0148_domain"/>
</dbReference>
<dbReference type="STRING" id="519442.Huta_1099"/>
<dbReference type="eggNOG" id="arCOG00578">
    <property type="taxonomic scope" value="Archaea"/>
</dbReference>
<dbReference type="Proteomes" id="UP000002071">
    <property type="component" value="Chromosome"/>
</dbReference>
<dbReference type="InterPro" id="IPR009563">
    <property type="entry name" value="SSSCA1"/>
</dbReference>
<dbReference type="KEGG" id="hut:Huta_1099"/>
<dbReference type="EMBL" id="CP001687">
    <property type="protein sequence ID" value="ACV11278.1"/>
    <property type="molecule type" value="Genomic_DNA"/>
</dbReference>
<dbReference type="HOGENOM" id="CLU_085607_0_0_2"/>
<dbReference type="Pfam" id="PF06677">
    <property type="entry name" value="Auto_anti-p27"/>
    <property type="match status" value="1"/>
</dbReference>
<protein>
    <submittedName>
        <fullName evidence="2">Sjogrens syndrome scleroderma autoantigen 1</fullName>
    </submittedName>
</protein>
<proteinExistence type="predicted"/>
<gene>
    <name evidence="2" type="ordered locus">Huta_1099</name>
</gene>
<dbReference type="OrthoDB" id="26305at2157"/>
<accession>C7NM70</accession>
<dbReference type="AlphaFoldDB" id="C7NM70"/>
<keyword evidence="3" id="KW-1185">Reference proteome</keyword>
<evidence type="ECO:0000313" key="2">
    <source>
        <dbReference type="EMBL" id="ACV11278.1"/>
    </source>
</evidence>
<feature type="region of interest" description="Disordered" evidence="1">
    <location>
        <begin position="70"/>
        <end position="206"/>
    </location>
</feature>
<sequence>MSDFDEEAERERLREQFEQDRKKREATEQMSELLLQGATMTDTHCETCGDPIFRYDGQEFCPTCQQAAGENAADGTNAGDGADDTATADDGTPETQSAAASQPAEPAANTTDTPDEQAVESPENVSTGKGGQPGASGQTASPPSSAQPGQRVDVPGLEPGEQRPPSHGAGDLQDARDSLVATLSSFARQAEATDDPRRAQDALEAAHEAAEALAALENVR</sequence>
<dbReference type="PANTHER" id="PTHR16537">
    <property type="entry name" value="SJOEGREN SYNDROME/SCLERODERMA AUTOANTIGEN 1"/>
    <property type="match status" value="1"/>
</dbReference>
<feature type="compositionally biased region" description="Basic and acidic residues" evidence="1">
    <location>
        <begin position="9"/>
        <end position="27"/>
    </location>
</feature>
<evidence type="ECO:0000313" key="3">
    <source>
        <dbReference type="Proteomes" id="UP000002071"/>
    </source>
</evidence>
<reference evidence="2 3" key="1">
    <citation type="journal article" date="2009" name="Stand. Genomic Sci.">
        <title>Complete genome sequence of Halorhabdus utahensis type strain (AX-2).</title>
        <authorList>
            <person name="Anderson I."/>
            <person name="Tindall B.J."/>
            <person name="Pomrenke H."/>
            <person name="Goker M."/>
            <person name="Lapidus A."/>
            <person name="Nolan M."/>
            <person name="Copeland A."/>
            <person name="Glavina Del Rio T."/>
            <person name="Chen F."/>
            <person name="Tice H."/>
            <person name="Cheng J.F."/>
            <person name="Lucas S."/>
            <person name="Chertkov O."/>
            <person name="Bruce D."/>
            <person name="Brettin T."/>
            <person name="Detter J.C."/>
            <person name="Han C."/>
            <person name="Goodwin L."/>
            <person name="Land M."/>
            <person name="Hauser L."/>
            <person name="Chang Y.J."/>
            <person name="Jeffries C.D."/>
            <person name="Pitluck S."/>
            <person name="Pati A."/>
            <person name="Mavromatis K."/>
            <person name="Ivanova N."/>
            <person name="Ovchinnikova G."/>
            <person name="Chen A."/>
            <person name="Palaniappan K."/>
            <person name="Chain P."/>
            <person name="Rohde M."/>
            <person name="Bristow J."/>
            <person name="Eisen J.A."/>
            <person name="Markowitz V."/>
            <person name="Hugenholtz P."/>
            <person name="Kyrpides N.C."/>
            <person name="Klenk H.P."/>
        </authorList>
    </citation>
    <scope>NUCLEOTIDE SEQUENCE [LARGE SCALE GENOMIC DNA]</scope>
    <source>
        <strain evidence="3">DSM 12940 / JCM 11049 / AX-2</strain>
    </source>
</reference>